<dbReference type="Pfam" id="PF13307">
    <property type="entry name" value="Helicase_C_2"/>
    <property type="match status" value="1"/>
</dbReference>
<dbReference type="GO" id="GO:0016818">
    <property type="term" value="F:hydrolase activity, acting on acid anhydrides, in phosphorus-containing anhydrides"/>
    <property type="evidence" value="ECO:0007669"/>
    <property type="project" value="InterPro"/>
</dbReference>
<dbReference type="PANTHER" id="PTHR11472:SF34">
    <property type="entry name" value="REGULATOR OF TELOMERE ELONGATION HELICASE 1"/>
    <property type="match status" value="1"/>
</dbReference>
<dbReference type="SMART" id="SM00491">
    <property type="entry name" value="HELICc2"/>
    <property type="match status" value="1"/>
</dbReference>
<evidence type="ECO:0000313" key="6">
    <source>
        <dbReference type="EMBL" id="OGG49280.1"/>
    </source>
</evidence>
<keyword evidence="3" id="KW-0067">ATP-binding</keyword>
<dbReference type="SMART" id="SM00479">
    <property type="entry name" value="EXOIII"/>
    <property type="match status" value="1"/>
</dbReference>
<evidence type="ECO:0000256" key="2">
    <source>
        <dbReference type="ARBA" id="ARBA00022801"/>
    </source>
</evidence>
<comment type="caution">
    <text evidence="6">The sequence shown here is derived from an EMBL/GenBank/DDBJ whole genome shotgun (WGS) entry which is preliminary data.</text>
</comment>
<feature type="domain" description="Helicase ATP-binding" evidence="5">
    <location>
        <begin position="234"/>
        <end position="576"/>
    </location>
</feature>
<dbReference type="InterPro" id="IPR045028">
    <property type="entry name" value="DinG/Rad3-like"/>
</dbReference>
<accession>A0A1F6CJW4</accession>
<evidence type="ECO:0000256" key="4">
    <source>
        <dbReference type="ARBA" id="ARBA00038058"/>
    </source>
</evidence>
<dbReference type="InterPro" id="IPR006555">
    <property type="entry name" value="ATP-dep_Helicase_C"/>
</dbReference>
<dbReference type="GO" id="GO:0003676">
    <property type="term" value="F:nucleic acid binding"/>
    <property type="evidence" value="ECO:0007669"/>
    <property type="project" value="InterPro"/>
</dbReference>
<organism evidence="6 7">
    <name type="scientific">Candidatus Kaiserbacteria bacterium RIFCSPHIGHO2_01_FULL_54_36b</name>
    <dbReference type="NCBI Taxonomy" id="1798483"/>
    <lineage>
        <taxon>Bacteria</taxon>
        <taxon>Candidatus Kaiseribacteriota</taxon>
    </lineage>
</organism>
<protein>
    <recommendedName>
        <fullName evidence="5">Helicase ATP-binding domain-containing protein</fullName>
    </recommendedName>
</protein>
<sequence length="960" mass="109110">MEYVVLDIETTGLDVANSAIIEVGALLISGDEIKERYTSFVRYDGKLPDTTKRITGITDSMLEGAPAIGEVVEQLKKFIQKRPVIAHNGYSFDFRMLEREGMRFTEKYDSMEIAFFVLPTNAMGHGTSALAEFFSLGKVPHRALPDCEIEFAILQGLRDIWSKKSRKKIAALKFFAERTGWWWANFLTGKSEEIVDISTLVEAHVPYRKKDAEQNKLVLTRPIDLPEVEKSFSPGAGMLEYSEDRPEQRSMARFIAEAFNEKRHAVVEAGTGVGKSKAYLVPSVLFSIKNDIPVVISTFTKALQDQLAFKEIKHVRDTLKPDLRVAVIKGKQNYVCLDKFREFTQEALTELSQRSLYEHAEDETRFTTRLAFLLLSAWILETERGDWDELPYWLTERIPKRVKEDICNLDELCTKGVCELFDAEKCFLRKARLRAKDADLVIMNHAILLTGLRRKVVQREEPIESEEVTTIEEIGFSHPILPTEAKFVVFDEVHHLEDAATSAWTLTLSQYLLERLMHQLYDKRRGVRTVMDAIIGGSPDSRLPELGVIFDGIEKDLRLDVRILFDEHLEKLVPRDPSSKWDIKVSFSELSQTPERMKALTGLLENIKQRLVQIETILNDFSQRTTNDKLKKSLSIRADLTSRLVKTIDGINGDSDYFVRFLERSNSTVQIHAAPLSVAQEMKFLVYDTFNSVVMTSATITVDDKFNFFARRCGTNLIDDGHVKYLQRPSSFDYSRQVQFFVPRGISYGSAREVKRRHAQQCLDFLKEAIVASQGGSLVLCSSHEQVDWLYEGLAEHLSRRDIWLLRQPKDSGVTSVIRDFTNDINSVLIGTAKLWQGVDVPGASLRSLFIYKIPYKVPTDPMIKARCDEIQREGGDSYSSYYEPLTALDLKQGFGRLIRKKTDMGIAVLLDEKIMKKDTLLKSFPPGVKIVPAEPAQIFSALSELAKTVDVGQLTDGEI</sequence>
<dbReference type="CDD" id="cd06127">
    <property type="entry name" value="DEDDh"/>
    <property type="match status" value="1"/>
</dbReference>
<dbReference type="Proteomes" id="UP000176445">
    <property type="component" value="Unassembled WGS sequence"/>
</dbReference>
<dbReference type="SUPFAM" id="SSF52540">
    <property type="entry name" value="P-loop containing nucleoside triphosphate hydrolases"/>
    <property type="match status" value="1"/>
</dbReference>
<dbReference type="GO" id="GO:0004527">
    <property type="term" value="F:exonuclease activity"/>
    <property type="evidence" value="ECO:0007669"/>
    <property type="project" value="UniProtKB-ARBA"/>
</dbReference>
<reference evidence="6 7" key="1">
    <citation type="journal article" date="2016" name="Nat. Commun.">
        <title>Thousands of microbial genomes shed light on interconnected biogeochemical processes in an aquifer system.</title>
        <authorList>
            <person name="Anantharaman K."/>
            <person name="Brown C.T."/>
            <person name="Hug L.A."/>
            <person name="Sharon I."/>
            <person name="Castelle C.J."/>
            <person name="Probst A.J."/>
            <person name="Thomas B.C."/>
            <person name="Singh A."/>
            <person name="Wilkins M.J."/>
            <person name="Karaoz U."/>
            <person name="Brodie E.L."/>
            <person name="Williams K.H."/>
            <person name="Hubbard S.S."/>
            <person name="Banfield J.F."/>
        </authorList>
    </citation>
    <scope>NUCLEOTIDE SEQUENCE [LARGE SCALE GENOMIC DNA]</scope>
</reference>
<name>A0A1F6CJW4_9BACT</name>
<dbReference type="SUPFAM" id="SSF53098">
    <property type="entry name" value="Ribonuclease H-like"/>
    <property type="match status" value="1"/>
</dbReference>
<keyword evidence="2" id="KW-0378">Hydrolase</keyword>
<keyword evidence="1" id="KW-0547">Nucleotide-binding</keyword>
<dbReference type="GO" id="GO:0003678">
    <property type="term" value="F:DNA helicase activity"/>
    <property type="evidence" value="ECO:0007669"/>
    <property type="project" value="TreeGrafter"/>
</dbReference>
<dbReference type="EMBL" id="MFKW01000077">
    <property type="protein sequence ID" value="OGG49280.1"/>
    <property type="molecule type" value="Genomic_DNA"/>
</dbReference>
<dbReference type="Gene3D" id="3.40.50.300">
    <property type="entry name" value="P-loop containing nucleotide triphosphate hydrolases"/>
    <property type="match status" value="2"/>
</dbReference>
<dbReference type="InterPro" id="IPR036397">
    <property type="entry name" value="RNaseH_sf"/>
</dbReference>
<dbReference type="InterPro" id="IPR027417">
    <property type="entry name" value="P-loop_NTPase"/>
</dbReference>
<dbReference type="PROSITE" id="PS51193">
    <property type="entry name" value="HELICASE_ATP_BIND_2"/>
    <property type="match status" value="1"/>
</dbReference>
<comment type="similarity">
    <text evidence="4">Belongs to the helicase family. DinG subfamily.</text>
</comment>
<gene>
    <name evidence="6" type="ORF">A2704_01110</name>
</gene>
<dbReference type="Pfam" id="PF00929">
    <property type="entry name" value="RNase_T"/>
    <property type="match status" value="1"/>
</dbReference>
<dbReference type="PANTHER" id="PTHR11472">
    <property type="entry name" value="DNA REPAIR DEAD HELICASE RAD3/XP-D SUBFAMILY MEMBER"/>
    <property type="match status" value="1"/>
</dbReference>
<proteinExistence type="inferred from homology"/>
<dbReference type="GO" id="GO:0005524">
    <property type="term" value="F:ATP binding"/>
    <property type="evidence" value="ECO:0007669"/>
    <property type="project" value="UniProtKB-KW"/>
</dbReference>
<dbReference type="Gene3D" id="3.30.420.10">
    <property type="entry name" value="Ribonuclease H-like superfamily/Ribonuclease H"/>
    <property type="match status" value="1"/>
</dbReference>
<evidence type="ECO:0000256" key="1">
    <source>
        <dbReference type="ARBA" id="ARBA00022741"/>
    </source>
</evidence>
<dbReference type="FunFam" id="3.30.420.10:FF:000045">
    <property type="entry name" value="3'-5' exonuclease DinG"/>
    <property type="match status" value="1"/>
</dbReference>
<dbReference type="GO" id="GO:0006139">
    <property type="term" value="P:nucleobase-containing compound metabolic process"/>
    <property type="evidence" value="ECO:0007669"/>
    <property type="project" value="InterPro"/>
</dbReference>
<dbReference type="AlphaFoldDB" id="A0A1F6CJW4"/>
<evidence type="ECO:0000256" key="3">
    <source>
        <dbReference type="ARBA" id="ARBA00022840"/>
    </source>
</evidence>
<dbReference type="InterPro" id="IPR012337">
    <property type="entry name" value="RNaseH-like_sf"/>
</dbReference>
<dbReference type="InterPro" id="IPR013520">
    <property type="entry name" value="Ribonucl_H"/>
</dbReference>
<evidence type="ECO:0000313" key="7">
    <source>
        <dbReference type="Proteomes" id="UP000176445"/>
    </source>
</evidence>
<dbReference type="InterPro" id="IPR014013">
    <property type="entry name" value="Helic_SF1/SF2_ATP-bd_DinG/Rad3"/>
</dbReference>
<evidence type="ECO:0000259" key="5">
    <source>
        <dbReference type="PROSITE" id="PS51193"/>
    </source>
</evidence>